<dbReference type="AlphaFoldDB" id="A0A0N4TLI0"/>
<name>A0A0N4TLI0_BRUPA</name>
<accession>A0A0N4TLI0</accession>
<dbReference type="EMBL" id="UZAD01013149">
    <property type="protein sequence ID" value="VDN90393.1"/>
    <property type="molecule type" value="Genomic_DNA"/>
</dbReference>
<evidence type="ECO:0000313" key="3">
    <source>
        <dbReference type="WBParaSite" id="BPAG_0000924501-mRNA-1"/>
    </source>
</evidence>
<dbReference type="Proteomes" id="UP000278627">
    <property type="component" value="Unassembled WGS sequence"/>
</dbReference>
<reference evidence="1 2" key="2">
    <citation type="submission" date="2018-11" db="EMBL/GenBank/DDBJ databases">
        <authorList>
            <consortium name="Pathogen Informatics"/>
        </authorList>
    </citation>
    <scope>NUCLEOTIDE SEQUENCE [LARGE SCALE GENOMIC DNA]</scope>
</reference>
<sequence length="424" mass="47377">MIYRKLLIIKQIFMPVLCCYAKRRRARAAAKSQDQCRQGTRLAKLDELESLTPLMVMSSGDNQTQSSRCYRISATTSRSPPPPRCLTSGKTMIVPLNSGKGCALFAPLLATPDSKVASFENGTTKTIAEDNDSVLISSNLDKFDADFISIDRTTASYLEPRQQRFQQCQCGISKQDKAPNFEVDFNLSTAWKLPIPSYAPPPLPLLLVRSPRHELEIIWTESRPQSVISVNLRKELPLVIEANNGDLDIDNVKTNKSPSINSVNSLGSPQESSFSMGSPLDTSASISDSFCVAGEGEMNSGGKGRVSCFETGFQQRIDREIYGYSPELDYSISEPDSQQKYILHRRVTGIFNLFFFTYRKLIEEESEQNGDVETVGMVTSQTLDSIKSNFSHSNQADSEYNIIIPHSISQQFELMNLRERLETN</sequence>
<protein>
    <submittedName>
        <fullName evidence="1 3">Uncharacterized protein</fullName>
    </submittedName>
</protein>
<keyword evidence="2" id="KW-1185">Reference proteome</keyword>
<reference evidence="3" key="1">
    <citation type="submission" date="2017-02" db="UniProtKB">
        <authorList>
            <consortium name="WormBaseParasite"/>
        </authorList>
    </citation>
    <scope>IDENTIFICATION</scope>
</reference>
<proteinExistence type="predicted"/>
<evidence type="ECO:0000313" key="2">
    <source>
        <dbReference type="Proteomes" id="UP000278627"/>
    </source>
</evidence>
<evidence type="ECO:0000313" key="1">
    <source>
        <dbReference type="EMBL" id="VDN90393.1"/>
    </source>
</evidence>
<organism evidence="3">
    <name type="scientific">Brugia pahangi</name>
    <name type="common">Filarial nematode worm</name>
    <dbReference type="NCBI Taxonomy" id="6280"/>
    <lineage>
        <taxon>Eukaryota</taxon>
        <taxon>Metazoa</taxon>
        <taxon>Ecdysozoa</taxon>
        <taxon>Nematoda</taxon>
        <taxon>Chromadorea</taxon>
        <taxon>Rhabditida</taxon>
        <taxon>Spirurina</taxon>
        <taxon>Spiruromorpha</taxon>
        <taxon>Filarioidea</taxon>
        <taxon>Onchocercidae</taxon>
        <taxon>Brugia</taxon>
    </lineage>
</organism>
<dbReference type="WBParaSite" id="BPAG_0000924501-mRNA-1">
    <property type="protein sequence ID" value="BPAG_0000924501-mRNA-1"/>
    <property type="gene ID" value="BPAG_0000924501"/>
</dbReference>
<gene>
    <name evidence="1" type="ORF">BPAG_LOCUS9207</name>
</gene>